<dbReference type="Proteomes" id="UP000326198">
    <property type="component" value="Unassembled WGS sequence"/>
</dbReference>
<accession>A0A5N7BNA7</accession>
<evidence type="ECO:0000313" key="3">
    <source>
        <dbReference type="EMBL" id="KAE8383143.1"/>
    </source>
</evidence>
<dbReference type="OrthoDB" id="6118920at2759"/>
<feature type="region of interest" description="Disordered" evidence="1">
    <location>
        <begin position="212"/>
        <end position="236"/>
    </location>
</feature>
<name>A0A5N7BNA7_9EURO</name>
<evidence type="ECO:0000256" key="1">
    <source>
        <dbReference type="SAM" id="MobiDB-lite"/>
    </source>
</evidence>
<feature type="domain" description="NadR/Ttd14 AAA" evidence="2">
    <location>
        <begin position="3"/>
        <end position="173"/>
    </location>
</feature>
<dbReference type="SUPFAM" id="SSF52540">
    <property type="entry name" value="P-loop containing nucleoside triphosphate hydrolases"/>
    <property type="match status" value="1"/>
</dbReference>
<dbReference type="EMBL" id="ML736157">
    <property type="protein sequence ID" value="KAE8383143.1"/>
    <property type="molecule type" value="Genomic_DNA"/>
</dbReference>
<protein>
    <submittedName>
        <fullName evidence="3">AAA domain-containing protein</fullName>
    </submittedName>
</protein>
<gene>
    <name evidence="3" type="ORF">BDV26DRAFT_287930</name>
</gene>
<dbReference type="AlphaFoldDB" id="A0A5N7BNA7"/>
<dbReference type="InterPro" id="IPR027417">
    <property type="entry name" value="P-loop_NTPase"/>
</dbReference>
<dbReference type="Gene3D" id="3.40.50.300">
    <property type="entry name" value="P-loop containing nucleotide triphosphate hydrolases"/>
    <property type="match status" value="1"/>
</dbReference>
<keyword evidence="4" id="KW-1185">Reference proteome</keyword>
<dbReference type="Pfam" id="PF13521">
    <property type="entry name" value="AAA_28"/>
    <property type="match status" value="1"/>
</dbReference>
<evidence type="ECO:0000313" key="4">
    <source>
        <dbReference type="Proteomes" id="UP000326198"/>
    </source>
</evidence>
<dbReference type="InterPro" id="IPR038727">
    <property type="entry name" value="NadR/Ttd14_AAA_dom"/>
</dbReference>
<evidence type="ECO:0000259" key="2">
    <source>
        <dbReference type="Pfam" id="PF13521"/>
    </source>
</evidence>
<reference evidence="3 4" key="1">
    <citation type="submission" date="2019-04" db="EMBL/GenBank/DDBJ databases">
        <title>Friends and foes A comparative genomics studyof 23 Aspergillus species from section Flavi.</title>
        <authorList>
            <consortium name="DOE Joint Genome Institute"/>
            <person name="Kjaerbolling I."/>
            <person name="Vesth T."/>
            <person name="Frisvad J.C."/>
            <person name="Nybo J.L."/>
            <person name="Theobald S."/>
            <person name="Kildgaard S."/>
            <person name="Isbrandt T."/>
            <person name="Kuo A."/>
            <person name="Sato A."/>
            <person name="Lyhne E.K."/>
            <person name="Kogle M.E."/>
            <person name="Wiebenga A."/>
            <person name="Kun R.S."/>
            <person name="Lubbers R.J."/>
            <person name="Makela M.R."/>
            <person name="Barry K."/>
            <person name="Chovatia M."/>
            <person name="Clum A."/>
            <person name="Daum C."/>
            <person name="Haridas S."/>
            <person name="He G."/>
            <person name="LaButti K."/>
            <person name="Lipzen A."/>
            <person name="Mondo S."/>
            <person name="Riley R."/>
            <person name="Salamov A."/>
            <person name="Simmons B.A."/>
            <person name="Magnuson J.K."/>
            <person name="Henrissat B."/>
            <person name="Mortensen U.H."/>
            <person name="Larsen T.O."/>
            <person name="Devries R.P."/>
            <person name="Grigoriev I.V."/>
            <person name="Machida M."/>
            <person name="Baker S.E."/>
            <person name="Andersen M.R."/>
        </authorList>
    </citation>
    <scope>NUCLEOTIDE SEQUENCE [LARGE SCALE GENOMIC DNA]</scope>
    <source>
        <strain evidence="3 4">IBT 29228</strain>
    </source>
</reference>
<sequence length="236" mass="26631">MSIYIVGAQCTGKTTLVNGLHSALQAEGFNLHRITEVARTVLHAHKYTRDDIAGNPHSALKLQHLILSAQFEAENEDACVPVLCDRSGIDPIAYAVKYGPRNGRESLEQSEQWQTLKYRMFDSLVVLCPPHQGWLTDDGTRLIASSWQEWHDMHLTFCQILQENQIPFSMLPDDLELLEDRVEFVLQLWRSFLPRSVSVPRTVLRGLSARPLPSTTSPVPALEHRTESNCAASNFK</sequence>
<proteinExistence type="predicted"/>
<organism evidence="3 4">
    <name type="scientific">Aspergillus bertholletiae</name>
    <dbReference type="NCBI Taxonomy" id="1226010"/>
    <lineage>
        <taxon>Eukaryota</taxon>
        <taxon>Fungi</taxon>
        <taxon>Dikarya</taxon>
        <taxon>Ascomycota</taxon>
        <taxon>Pezizomycotina</taxon>
        <taxon>Eurotiomycetes</taxon>
        <taxon>Eurotiomycetidae</taxon>
        <taxon>Eurotiales</taxon>
        <taxon>Aspergillaceae</taxon>
        <taxon>Aspergillus</taxon>
        <taxon>Aspergillus subgen. Circumdati</taxon>
    </lineage>
</organism>